<sequence>MMRAKRGGFLSLIGSILLCQAAGVLGAVATRSSLRTWYPRLRKPPFQPPPAVFGPVWTALYTLMGIAAFLVRRQEPVDIRAGRALRSFRVQLLLNGLWSFLFFGLRSPAAGLADIAALWAVLAVTVVRFFRVSRLAGLLLTPYLLWTSFAAVLNFSIWRLNRHRRQAR</sequence>
<dbReference type="FunFam" id="1.20.1260.100:FF:000001">
    <property type="entry name" value="translocator protein 2"/>
    <property type="match status" value="1"/>
</dbReference>
<dbReference type="EMBL" id="CAGS01000270">
    <property type="protein sequence ID" value="CCF84443.1"/>
    <property type="molecule type" value="Genomic_DNA"/>
</dbReference>
<name>I4EID1_9BACT</name>
<comment type="caution">
    <text evidence="7">The sequence shown here is derived from an EMBL/GenBank/DDBJ whole genome shotgun (WGS) entry which is preliminary data.</text>
</comment>
<feature type="transmembrane region" description="Helical" evidence="6">
    <location>
        <begin position="50"/>
        <end position="71"/>
    </location>
</feature>
<evidence type="ECO:0000256" key="5">
    <source>
        <dbReference type="ARBA" id="ARBA00023136"/>
    </source>
</evidence>
<accession>I4EID1</accession>
<dbReference type="PIRSF" id="PIRSF005859">
    <property type="entry name" value="PBR"/>
    <property type="match status" value="1"/>
</dbReference>
<feature type="transmembrane region" description="Helical" evidence="6">
    <location>
        <begin position="135"/>
        <end position="158"/>
    </location>
</feature>
<dbReference type="Pfam" id="PF03073">
    <property type="entry name" value="TspO_MBR"/>
    <property type="match status" value="1"/>
</dbReference>
<dbReference type="InterPro" id="IPR004307">
    <property type="entry name" value="TspO_MBR"/>
</dbReference>
<dbReference type="PANTHER" id="PTHR10057:SF0">
    <property type="entry name" value="TRANSLOCATOR PROTEIN"/>
    <property type="match status" value="1"/>
</dbReference>
<keyword evidence="8" id="KW-1185">Reference proteome</keyword>
<comment type="subcellular location">
    <subcellularLocation>
        <location evidence="1">Membrane</location>
        <topology evidence="1">Multi-pass membrane protein</topology>
    </subcellularLocation>
</comment>
<dbReference type="GO" id="GO:0016020">
    <property type="term" value="C:membrane"/>
    <property type="evidence" value="ECO:0007669"/>
    <property type="project" value="UniProtKB-SubCell"/>
</dbReference>
<evidence type="ECO:0000256" key="2">
    <source>
        <dbReference type="ARBA" id="ARBA00007524"/>
    </source>
</evidence>
<dbReference type="Proteomes" id="UP000004221">
    <property type="component" value="Unassembled WGS sequence"/>
</dbReference>
<evidence type="ECO:0000256" key="6">
    <source>
        <dbReference type="SAM" id="Phobius"/>
    </source>
</evidence>
<evidence type="ECO:0000256" key="1">
    <source>
        <dbReference type="ARBA" id="ARBA00004141"/>
    </source>
</evidence>
<keyword evidence="3 6" id="KW-0812">Transmembrane</keyword>
<keyword evidence="5 6" id="KW-0472">Membrane</keyword>
<comment type="similarity">
    <text evidence="2">Belongs to the TspO/BZRP family.</text>
</comment>
<dbReference type="InterPro" id="IPR038330">
    <property type="entry name" value="TspO/MBR-related_sf"/>
</dbReference>
<dbReference type="PANTHER" id="PTHR10057">
    <property type="entry name" value="PERIPHERAL-TYPE BENZODIAZEPINE RECEPTOR"/>
    <property type="match status" value="1"/>
</dbReference>
<evidence type="ECO:0000256" key="4">
    <source>
        <dbReference type="ARBA" id="ARBA00022989"/>
    </source>
</evidence>
<dbReference type="OrthoDB" id="9795496at2"/>
<dbReference type="CDD" id="cd15904">
    <property type="entry name" value="TSPO_MBR"/>
    <property type="match status" value="1"/>
</dbReference>
<dbReference type="RefSeq" id="WP_008478606.1">
    <property type="nucleotide sequence ID" value="NZ_CAGS01000270.1"/>
</dbReference>
<proteinExistence type="inferred from homology"/>
<protein>
    <submittedName>
        <fullName evidence="7">Putative Tryptophan-rich sensory protein</fullName>
    </submittedName>
</protein>
<dbReference type="GO" id="GO:0033013">
    <property type="term" value="P:tetrapyrrole metabolic process"/>
    <property type="evidence" value="ECO:0007669"/>
    <property type="project" value="UniProtKB-ARBA"/>
</dbReference>
<dbReference type="Gene3D" id="1.20.1260.100">
    <property type="entry name" value="TspO/MBR protein"/>
    <property type="match status" value="1"/>
</dbReference>
<reference evidence="7 8" key="1">
    <citation type="journal article" date="2012" name="ISME J.">
        <title>Nitrification expanded: discovery, physiology and genomics of a nitrite-oxidizing bacterium from the phylum Chloroflexi.</title>
        <authorList>
            <person name="Sorokin D.Y."/>
            <person name="Lucker S."/>
            <person name="Vejmelkova D."/>
            <person name="Kostrikina N.A."/>
            <person name="Kleerebezem R."/>
            <person name="Rijpstra W.I."/>
            <person name="Damste J.S."/>
            <person name="Le Paslier D."/>
            <person name="Muyzer G."/>
            <person name="Wagner M."/>
            <person name="van Loosdrecht M.C."/>
            <person name="Daims H."/>
        </authorList>
    </citation>
    <scope>NUCLEOTIDE SEQUENCE [LARGE SCALE GENOMIC DNA]</scope>
    <source>
        <strain evidence="8">none</strain>
    </source>
</reference>
<gene>
    <name evidence="7" type="primary">tspO</name>
    <name evidence="7" type="ORF">NITHO_3410006</name>
</gene>
<dbReference type="AlphaFoldDB" id="I4EID1"/>
<organism evidence="7 8">
    <name type="scientific">Nitrolancea hollandica Lb</name>
    <dbReference type="NCBI Taxonomy" id="1129897"/>
    <lineage>
        <taxon>Bacteria</taxon>
        <taxon>Pseudomonadati</taxon>
        <taxon>Thermomicrobiota</taxon>
        <taxon>Thermomicrobia</taxon>
        <taxon>Sphaerobacterales</taxon>
        <taxon>Sphaerobacterineae</taxon>
        <taxon>Sphaerobacteraceae</taxon>
        <taxon>Nitrolancea</taxon>
    </lineage>
</organism>
<evidence type="ECO:0000313" key="8">
    <source>
        <dbReference type="Proteomes" id="UP000004221"/>
    </source>
</evidence>
<evidence type="ECO:0000313" key="7">
    <source>
        <dbReference type="EMBL" id="CCF84443.1"/>
    </source>
</evidence>
<keyword evidence="4 6" id="KW-1133">Transmembrane helix</keyword>
<evidence type="ECO:0000256" key="3">
    <source>
        <dbReference type="ARBA" id="ARBA00022692"/>
    </source>
</evidence>
<feature type="transmembrane region" description="Helical" evidence="6">
    <location>
        <begin position="92"/>
        <end position="123"/>
    </location>
</feature>